<sequence length="199" mass="22438">MKNWLVGTLSVILVLGCKESNESTESNVEQPIVISNIEKTPELIAELKTQETIDGQLRLLYDRFEPLLDRSESLTGTDVNNDGIRDDIEAFIDALEVTEPVRKALKQNARHAQENLYYDFSEKTDSNIDKAIEIGGKYMKIIACKKFIGIDVDDRINTGRTIRALTYNTKARTMAYLAYNHLQDGAVSTLLNAEAKYCE</sequence>
<dbReference type="Proteomes" id="UP000078406">
    <property type="component" value="Unassembled WGS sequence"/>
</dbReference>
<proteinExistence type="predicted"/>
<name>A0A177XXD3_9VIBR</name>
<evidence type="ECO:0000313" key="2">
    <source>
        <dbReference type="Proteomes" id="UP000078406"/>
    </source>
</evidence>
<dbReference type="AlphaFoldDB" id="A0A177XXD3"/>
<comment type="caution">
    <text evidence="1">The sequence shown here is derived from an EMBL/GenBank/DDBJ whole genome shotgun (WGS) entry which is preliminary data.</text>
</comment>
<gene>
    <name evidence="1" type="ORF">APB76_14860</name>
</gene>
<reference evidence="1 2" key="1">
    <citation type="journal article" date="2016" name="Syst. Appl. Microbiol.">
        <title>Vibrio bivalvicida sp. nov., a novel larval pathogen for bivalve molluscs reared in a hatchery.</title>
        <authorList>
            <person name="Dubert J."/>
            <person name="Romalde J.L."/>
            <person name="Prado S."/>
            <person name="Barja J.L."/>
        </authorList>
    </citation>
    <scope>NUCLEOTIDE SEQUENCE [LARGE SCALE GENOMIC DNA]</scope>
    <source>
        <strain evidence="1 2">605</strain>
    </source>
</reference>
<dbReference type="RefSeq" id="WP_054961754.1">
    <property type="nucleotide sequence ID" value="NZ_LLEI02000043.1"/>
</dbReference>
<dbReference type="PROSITE" id="PS51257">
    <property type="entry name" value="PROKAR_LIPOPROTEIN"/>
    <property type="match status" value="1"/>
</dbReference>
<protein>
    <submittedName>
        <fullName evidence="1">Chromosome partitioning protein ParA</fullName>
    </submittedName>
</protein>
<evidence type="ECO:0000313" key="1">
    <source>
        <dbReference type="EMBL" id="OAJ93241.1"/>
    </source>
</evidence>
<dbReference type="EMBL" id="LLEI02000043">
    <property type="protein sequence ID" value="OAJ93241.1"/>
    <property type="molecule type" value="Genomic_DNA"/>
</dbReference>
<accession>A0A177XXD3</accession>
<organism evidence="1 2">
    <name type="scientific">Vibrio bivalvicida</name>
    <dbReference type="NCBI Taxonomy" id="1276888"/>
    <lineage>
        <taxon>Bacteria</taxon>
        <taxon>Pseudomonadati</taxon>
        <taxon>Pseudomonadota</taxon>
        <taxon>Gammaproteobacteria</taxon>
        <taxon>Vibrionales</taxon>
        <taxon>Vibrionaceae</taxon>
        <taxon>Vibrio</taxon>
        <taxon>Vibrio oreintalis group</taxon>
    </lineage>
</organism>